<evidence type="ECO:0000256" key="5">
    <source>
        <dbReference type="SAM" id="Phobius"/>
    </source>
</evidence>
<dbReference type="InterPro" id="IPR004089">
    <property type="entry name" value="MCPsignal_dom"/>
</dbReference>
<dbReference type="RefSeq" id="WP_303540582.1">
    <property type="nucleotide sequence ID" value="NZ_JAUOTP010000002.1"/>
</dbReference>
<evidence type="ECO:0000259" key="6">
    <source>
        <dbReference type="PROSITE" id="PS50111"/>
    </source>
</evidence>
<keyword evidence="5" id="KW-0812">Transmembrane</keyword>
<dbReference type="Pfam" id="PF00015">
    <property type="entry name" value="MCPsignal"/>
    <property type="match status" value="1"/>
</dbReference>
<dbReference type="Gene3D" id="1.10.287.950">
    <property type="entry name" value="Methyl-accepting chemotaxis protein"/>
    <property type="match status" value="1"/>
</dbReference>
<comment type="caution">
    <text evidence="7">The sequence shown here is derived from an EMBL/GenBank/DDBJ whole genome shotgun (WGS) entry which is preliminary data.</text>
</comment>
<reference evidence="7" key="1">
    <citation type="submission" date="2023-07" db="EMBL/GenBank/DDBJ databases">
        <authorList>
            <person name="Kim M."/>
        </authorList>
    </citation>
    <scope>NUCLEOTIDE SEQUENCE</scope>
    <source>
        <strain evidence="7">BIUV-7</strain>
    </source>
</reference>
<sequence>MRDIVDVWRIARRWRAALAFETKIALSYAGVALILIGSLTIFGLSQARQQDRSAFGYGRQAISSALDAREANFRSWLKGYAYWDEIFAHMVVASDEKWANANIGREVWATFTMPMSGVYLTDESDRVRYQYWAKGPAPELRDFHLDLRRLRALADATETPAVSRIVYRSQPYFLGVARIRPMDRALARQSDAKRYLLLLQPVAGRLLDEIAGSSTIRGLRWVPASEIGGHPSIDMFPDPEGGRIVWTPRRPGATMLRRAALPMIALIVATILVGYGQFVLARRLGRLLRQKQAEAEAEASNSRAASALAATTRADAEALLIRLREQEGAVHRLSEEREADREQRKAQARAQALATLALFEQDFDTALRPVSAISGKLAAQSIELESEAAAGRRAAAVVVESATRSMRAIQTVIAANAALELATGSLDAGVTEAVDSTRRAEWTIDELVRRLDDLSANASAVEDVVATVVALAGRINMLAVNARIEAARAGEAGRGFAVVADEVNQLADLTTTATQSIASVLRTMQGNTQTATSGIDAIRGIVQEITQVTATSRSALDRQTVVAADIRAAVASASSHLAETDGAIHHLDRVIGSSESLAKALTTVAGDLGRRSELLQERAGQFADSLKDRQSPEIPAAGRPSSFAA</sequence>
<dbReference type="PANTHER" id="PTHR32089">
    <property type="entry name" value="METHYL-ACCEPTING CHEMOTAXIS PROTEIN MCPB"/>
    <property type="match status" value="1"/>
</dbReference>
<dbReference type="PROSITE" id="PS50111">
    <property type="entry name" value="CHEMOTAXIS_TRANSDUC_2"/>
    <property type="match status" value="1"/>
</dbReference>
<evidence type="ECO:0000256" key="2">
    <source>
        <dbReference type="PROSITE-ProRule" id="PRU00284"/>
    </source>
</evidence>
<name>A0ABT8Y767_9SPHN</name>
<keyword evidence="5" id="KW-1133">Transmembrane helix</keyword>
<dbReference type="PANTHER" id="PTHR32089:SF112">
    <property type="entry name" value="LYSOZYME-LIKE PROTEIN-RELATED"/>
    <property type="match status" value="1"/>
</dbReference>
<evidence type="ECO:0000313" key="7">
    <source>
        <dbReference type="EMBL" id="MDO6413847.1"/>
    </source>
</evidence>
<feature type="transmembrane region" description="Helical" evidence="5">
    <location>
        <begin position="259"/>
        <end position="280"/>
    </location>
</feature>
<proteinExistence type="predicted"/>
<evidence type="ECO:0000256" key="1">
    <source>
        <dbReference type="ARBA" id="ARBA00023224"/>
    </source>
</evidence>
<keyword evidence="5" id="KW-0472">Membrane</keyword>
<feature type="region of interest" description="Disordered" evidence="4">
    <location>
        <begin position="622"/>
        <end position="645"/>
    </location>
</feature>
<evidence type="ECO:0000256" key="4">
    <source>
        <dbReference type="SAM" id="MobiDB-lite"/>
    </source>
</evidence>
<gene>
    <name evidence="7" type="ORF">Q4F19_05595</name>
</gene>
<keyword evidence="8" id="KW-1185">Reference proteome</keyword>
<dbReference type="SUPFAM" id="SSF58104">
    <property type="entry name" value="Methyl-accepting chemotaxis protein (MCP) signaling domain"/>
    <property type="match status" value="1"/>
</dbReference>
<evidence type="ECO:0000313" key="8">
    <source>
        <dbReference type="Proteomes" id="UP001169764"/>
    </source>
</evidence>
<dbReference type="SMART" id="SM00283">
    <property type="entry name" value="MA"/>
    <property type="match status" value="1"/>
</dbReference>
<feature type="coiled-coil region" evidence="3">
    <location>
        <begin position="316"/>
        <end position="343"/>
    </location>
</feature>
<feature type="transmembrane region" description="Helical" evidence="5">
    <location>
        <begin position="24"/>
        <end position="44"/>
    </location>
</feature>
<dbReference type="Pfam" id="PF05228">
    <property type="entry name" value="CHASE4"/>
    <property type="match status" value="1"/>
</dbReference>
<dbReference type="EMBL" id="JAUOTP010000002">
    <property type="protein sequence ID" value="MDO6413847.1"/>
    <property type="molecule type" value="Genomic_DNA"/>
</dbReference>
<keyword evidence="1 2" id="KW-0807">Transducer</keyword>
<accession>A0ABT8Y767</accession>
<feature type="domain" description="Methyl-accepting transducer" evidence="6">
    <location>
        <begin position="370"/>
        <end position="609"/>
    </location>
</feature>
<protein>
    <submittedName>
        <fullName evidence="7">Methyl-accepting chemotaxis protein</fullName>
    </submittedName>
</protein>
<dbReference type="InterPro" id="IPR007892">
    <property type="entry name" value="CHASE4"/>
</dbReference>
<dbReference type="Proteomes" id="UP001169764">
    <property type="component" value="Unassembled WGS sequence"/>
</dbReference>
<evidence type="ECO:0000256" key="3">
    <source>
        <dbReference type="SAM" id="Coils"/>
    </source>
</evidence>
<organism evidence="7 8">
    <name type="scientific">Sphingomonas natans</name>
    <dbReference type="NCBI Taxonomy" id="3063330"/>
    <lineage>
        <taxon>Bacteria</taxon>
        <taxon>Pseudomonadati</taxon>
        <taxon>Pseudomonadota</taxon>
        <taxon>Alphaproteobacteria</taxon>
        <taxon>Sphingomonadales</taxon>
        <taxon>Sphingomonadaceae</taxon>
        <taxon>Sphingomonas</taxon>
    </lineage>
</organism>
<keyword evidence="3" id="KW-0175">Coiled coil</keyword>